<reference evidence="2" key="1">
    <citation type="submission" date="2014-11" db="EMBL/GenBank/DDBJ databases">
        <authorList>
            <person name="Amaro Gonzalez C."/>
        </authorList>
    </citation>
    <scope>NUCLEOTIDE SEQUENCE</scope>
</reference>
<feature type="compositionally biased region" description="Polar residues" evidence="1">
    <location>
        <begin position="13"/>
        <end position="22"/>
    </location>
</feature>
<dbReference type="EMBL" id="GBXM01058569">
    <property type="protein sequence ID" value="JAH50008.1"/>
    <property type="molecule type" value="Transcribed_RNA"/>
</dbReference>
<proteinExistence type="predicted"/>
<dbReference type="EMBL" id="GBXM01043979">
    <property type="protein sequence ID" value="JAH64598.1"/>
    <property type="molecule type" value="Transcribed_RNA"/>
</dbReference>
<name>A0A0E9UHW8_ANGAN</name>
<reference evidence="2" key="2">
    <citation type="journal article" date="2015" name="Fish Shellfish Immunol.">
        <title>Early steps in the European eel (Anguilla anguilla)-Vibrio vulnificus interaction in the gills: Role of the RtxA13 toxin.</title>
        <authorList>
            <person name="Callol A."/>
            <person name="Pajuelo D."/>
            <person name="Ebbesson L."/>
            <person name="Teles M."/>
            <person name="MacKenzie S."/>
            <person name="Amaro C."/>
        </authorList>
    </citation>
    <scope>NUCLEOTIDE SEQUENCE</scope>
</reference>
<evidence type="ECO:0000256" key="1">
    <source>
        <dbReference type="SAM" id="MobiDB-lite"/>
    </source>
</evidence>
<protein>
    <submittedName>
        <fullName evidence="2">Uncharacterized protein</fullName>
    </submittedName>
</protein>
<dbReference type="AlphaFoldDB" id="A0A0E9UHW8"/>
<dbReference type="EMBL" id="GBXM01058471">
    <property type="protein sequence ID" value="JAH50106.1"/>
    <property type="molecule type" value="Transcribed_RNA"/>
</dbReference>
<sequence length="48" mass="5371">MLKAPDVKGSMFSKPQHTQNQGGADWPSKGPRYVSNGKEERVGQRKEK</sequence>
<evidence type="ECO:0000313" key="2">
    <source>
        <dbReference type="EMBL" id="JAH64598.1"/>
    </source>
</evidence>
<accession>A0A0E9UHW8</accession>
<organism evidence="2">
    <name type="scientific">Anguilla anguilla</name>
    <name type="common">European freshwater eel</name>
    <name type="synonym">Muraena anguilla</name>
    <dbReference type="NCBI Taxonomy" id="7936"/>
    <lineage>
        <taxon>Eukaryota</taxon>
        <taxon>Metazoa</taxon>
        <taxon>Chordata</taxon>
        <taxon>Craniata</taxon>
        <taxon>Vertebrata</taxon>
        <taxon>Euteleostomi</taxon>
        <taxon>Actinopterygii</taxon>
        <taxon>Neopterygii</taxon>
        <taxon>Teleostei</taxon>
        <taxon>Anguilliformes</taxon>
        <taxon>Anguillidae</taxon>
        <taxon>Anguilla</taxon>
    </lineage>
</organism>
<feature type="region of interest" description="Disordered" evidence="1">
    <location>
        <begin position="1"/>
        <end position="48"/>
    </location>
</feature>
<feature type="compositionally biased region" description="Basic and acidic residues" evidence="1">
    <location>
        <begin position="37"/>
        <end position="48"/>
    </location>
</feature>